<dbReference type="PhylomeDB" id="E9HP88"/>
<sequence length="142" mass="15792">MMIDDANLLTCNRNDFSERYPKRAVRKVLGETSQSYTGSSEAATLFLKTTYEQPRPPPDDILVARAACIWTPPSDDDLSLLSLPPSRQEIAYKLKRASNTSPGADGVEYKDIQRLDPSGRLLEVLYAAVLVWELGAKKMAMV</sequence>
<dbReference type="KEGG" id="dpx:DAPPUDRAFT_116385"/>
<dbReference type="Proteomes" id="UP000000305">
    <property type="component" value="Unassembled WGS sequence"/>
</dbReference>
<evidence type="ECO:0000313" key="2">
    <source>
        <dbReference type="Proteomes" id="UP000000305"/>
    </source>
</evidence>
<protein>
    <recommendedName>
        <fullName evidence="3">Reverse transcriptase domain-containing protein</fullName>
    </recommendedName>
</protein>
<proteinExistence type="predicted"/>
<gene>
    <name evidence="1" type="ORF">DAPPUDRAFT_116385</name>
</gene>
<evidence type="ECO:0008006" key="3">
    <source>
        <dbReference type="Google" id="ProtNLM"/>
    </source>
</evidence>
<keyword evidence="2" id="KW-1185">Reference proteome</keyword>
<dbReference type="HOGENOM" id="CLU_1817711_0_0_1"/>
<evidence type="ECO:0000313" key="1">
    <source>
        <dbReference type="EMBL" id="EFX66395.1"/>
    </source>
</evidence>
<reference evidence="1 2" key="1">
    <citation type="journal article" date="2011" name="Science">
        <title>The ecoresponsive genome of Daphnia pulex.</title>
        <authorList>
            <person name="Colbourne J.K."/>
            <person name="Pfrender M.E."/>
            <person name="Gilbert D."/>
            <person name="Thomas W.K."/>
            <person name="Tucker A."/>
            <person name="Oakley T.H."/>
            <person name="Tokishita S."/>
            <person name="Aerts A."/>
            <person name="Arnold G.J."/>
            <person name="Basu M.K."/>
            <person name="Bauer D.J."/>
            <person name="Caceres C.E."/>
            <person name="Carmel L."/>
            <person name="Casola C."/>
            <person name="Choi J.H."/>
            <person name="Detter J.C."/>
            <person name="Dong Q."/>
            <person name="Dusheyko S."/>
            <person name="Eads B.D."/>
            <person name="Frohlich T."/>
            <person name="Geiler-Samerotte K.A."/>
            <person name="Gerlach D."/>
            <person name="Hatcher P."/>
            <person name="Jogdeo S."/>
            <person name="Krijgsveld J."/>
            <person name="Kriventseva E.V."/>
            <person name="Kultz D."/>
            <person name="Laforsch C."/>
            <person name="Lindquist E."/>
            <person name="Lopez J."/>
            <person name="Manak J.R."/>
            <person name="Muller J."/>
            <person name="Pangilinan J."/>
            <person name="Patwardhan R.P."/>
            <person name="Pitluck S."/>
            <person name="Pritham E.J."/>
            <person name="Rechtsteiner A."/>
            <person name="Rho M."/>
            <person name="Rogozin I.B."/>
            <person name="Sakarya O."/>
            <person name="Salamov A."/>
            <person name="Schaack S."/>
            <person name="Shapiro H."/>
            <person name="Shiga Y."/>
            <person name="Skalitzky C."/>
            <person name="Smith Z."/>
            <person name="Souvorov A."/>
            <person name="Sung W."/>
            <person name="Tang Z."/>
            <person name="Tsuchiya D."/>
            <person name="Tu H."/>
            <person name="Vos H."/>
            <person name="Wang M."/>
            <person name="Wolf Y.I."/>
            <person name="Yamagata H."/>
            <person name="Yamada T."/>
            <person name="Ye Y."/>
            <person name="Shaw J.R."/>
            <person name="Andrews J."/>
            <person name="Crease T.J."/>
            <person name="Tang H."/>
            <person name="Lucas S.M."/>
            <person name="Robertson H.M."/>
            <person name="Bork P."/>
            <person name="Koonin E.V."/>
            <person name="Zdobnov E.M."/>
            <person name="Grigoriev I.V."/>
            <person name="Lynch M."/>
            <person name="Boore J.L."/>
        </authorList>
    </citation>
    <scope>NUCLEOTIDE SEQUENCE [LARGE SCALE GENOMIC DNA]</scope>
</reference>
<dbReference type="EMBL" id="GL732704">
    <property type="protein sequence ID" value="EFX66395.1"/>
    <property type="molecule type" value="Genomic_DNA"/>
</dbReference>
<organism evidence="1 2">
    <name type="scientific">Daphnia pulex</name>
    <name type="common">Water flea</name>
    <dbReference type="NCBI Taxonomy" id="6669"/>
    <lineage>
        <taxon>Eukaryota</taxon>
        <taxon>Metazoa</taxon>
        <taxon>Ecdysozoa</taxon>
        <taxon>Arthropoda</taxon>
        <taxon>Crustacea</taxon>
        <taxon>Branchiopoda</taxon>
        <taxon>Diplostraca</taxon>
        <taxon>Cladocera</taxon>
        <taxon>Anomopoda</taxon>
        <taxon>Daphniidae</taxon>
        <taxon>Daphnia</taxon>
    </lineage>
</organism>
<dbReference type="InParanoid" id="E9HP88"/>
<dbReference type="AlphaFoldDB" id="E9HP88"/>
<accession>E9HP88</accession>
<dbReference type="OrthoDB" id="7699271at2759"/>
<name>E9HP88_DAPPU</name>